<dbReference type="Pfam" id="PF07238">
    <property type="entry name" value="PilZ"/>
    <property type="match status" value="1"/>
</dbReference>
<reference evidence="2" key="1">
    <citation type="submission" date="2016-10" db="EMBL/GenBank/DDBJ databases">
        <title>Sequence of Gallionella enrichment culture.</title>
        <authorList>
            <person name="Poehlein A."/>
            <person name="Muehling M."/>
            <person name="Daniel R."/>
        </authorList>
    </citation>
    <scope>NUCLEOTIDE SEQUENCE</scope>
</reference>
<protein>
    <submittedName>
        <fullName evidence="2">PilZ domain protein</fullName>
    </submittedName>
</protein>
<dbReference type="InterPro" id="IPR009875">
    <property type="entry name" value="PilZ_domain"/>
</dbReference>
<organism evidence="2">
    <name type="scientific">mine drainage metagenome</name>
    <dbReference type="NCBI Taxonomy" id="410659"/>
    <lineage>
        <taxon>unclassified sequences</taxon>
        <taxon>metagenomes</taxon>
        <taxon>ecological metagenomes</taxon>
    </lineage>
</organism>
<dbReference type="EMBL" id="MLJW01000724">
    <property type="protein sequence ID" value="OIQ83208.1"/>
    <property type="molecule type" value="Genomic_DNA"/>
</dbReference>
<dbReference type="SUPFAM" id="SSF141371">
    <property type="entry name" value="PilZ domain-like"/>
    <property type="match status" value="1"/>
</dbReference>
<evidence type="ECO:0000313" key="2">
    <source>
        <dbReference type="EMBL" id="OIQ83208.1"/>
    </source>
</evidence>
<name>A0A1J5QIA0_9ZZZZ</name>
<comment type="caution">
    <text evidence="2">The sequence shown here is derived from an EMBL/GenBank/DDBJ whole genome shotgun (WGS) entry which is preliminary data.</text>
</comment>
<accession>A0A1J5QIA0</accession>
<gene>
    <name evidence="2" type="ORF">GALL_349900</name>
</gene>
<proteinExistence type="predicted"/>
<dbReference type="Gene3D" id="2.40.10.220">
    <property type="entry name" value="predicted glycosyltransferase like domains"/>
    <property type="match status" value="1"/>
</dbReference>
<sequence>MHELDRCVVFSGSQVLVDGYVRAFEDGVMQVESEDVLRGGADPGDEVSLLVLDEIRGECHYWAQVGRVRARGLDLVDVEMVQAVQKRRVARVRVDLPCSGTLEPQPGFTAATDASGGAEGAPSGGPLTFTVLDVSAHGIQVRSRARLTVGRRFAFVFAPTRVPLALTAEVLRVEESLTGYRYGCRFVDQHERSADELFRFVLQQQGLQRRNRLLG</sequence>
<dbReference type="GO" id="GO:0035438">
    <property type="term" value="F:cyclic-di-GMP binding"/>
    <property type="evidence" value="ECO:0007669"/>
    <property type="project" value="InterPro"/>
</dbReference>
<feature type="domain" description="PilZ" evidence="1">
    <location>
        <begin position="118"/>
        <end position="203"/>
    </location>
</feature>
<dbReference type="AlphaFoldDB" id="A0A1J5QIA0"/>
<evidence type="ECO:0000259" key="1">
    <source>
        <dbReference type="Pfam" id="PF07238"/>
    </source>
</evidence>